<feature type="compositionally biased region" description="Basic and acidic residues" evidence="1">
    <location>
        <begin position="1"/>
        <end position="23"/>
    </location>
</feature>
<dbReference type="Proteomes" id="UP001283361">
    <property type="component" value="Unassembled WGS sequence"/>
</dbReference>
<dbReference type="EMBL" id="JAWDGP010006631">
    <property type="protein sequence ID" value="KAK3737656.1"/>
    <property type="molecule type" value="Genomic_DNA"/>
</dbReference>
<name>A0AAE1CUM2_9GAST</name>
<organism evidence="2 3">
    <name type="scientific">Elysia crispata</name>
    <name type="common">lettuce slug</name>
    <dbReference type="NCBI Taxonomy" id="231223"/>
    <lineage>
        <taxon>Eukaryota</taxon>
        <taxon>Metazoa</taxon>
        <taxon>Spiralia</taxon>
        <taxon>Lophotrochozoa</taxon>
        <taxon>Mollusca</taxon>
        <taxon>Gastropoda</taxon>
        <taxon>Heterobranchia</taxon>
        <taxon>Euthyneura</taxon>
        <taxon>Panpulmonata</taxon>
        <taxon>Sacoglossa</taxon>
        <taxon>Placobranchoidea</taxon>
        <taxon>Plakobranchidae</taxon>
        <taxon>Elysia</taxon>
    </lineage>
</organism>
<protein>
    <submittedName>
        <fullName evidence="2">Uncharacterized protein</fullName>
    </submittedName>
</protein>
<evidence type="ECO:0000313" key="3">
    <source>
        <dbReference type="Proteomes" id="UP001283361"/>
    </source>
</evidence>
<evidence type="ECO:0000256" key="1">
    <source>
        <dbReference type="SAM" id="MobiDB-lite"/>
    </source>
</evidence>
<comment type="caution">
    <text evidence="2">The sequence shown here is derived from an EMBL/GenBank/DDBJ whole genome shotgun (WGS) entry which is preliminary data.</text>
</comment>
<sequence length="134" mass="15511">MARFEPTEERRGRFEAESIRPGHDTGTPSDEVYGMKHFLRKLQEGGSHFPEQVVHISRSRWFTFPGAGGSHFPSKFTLVLHSLSELSQEYQGNTTTCLRHRLMNFICRHVRVRMWCHLCSQRCHGQIQCDHGGD</sequence>
<accession>A0AAE1CUM2</accession>
<keyword evidence="3" id="KW-1185">Reference proteome</keyword>
<feature type="region of interest" description="Disordered" evidence="1">
    <location>
        <begin position="1"/>
        <end position="30"/>
    </location>
</feature>
<gene>
    <name evidence="2" type="ORF">RRG08_066345</name>
</gene>
<evidence type="ECO:0000313" key="2">
    <source>
        <dbReference type="EMBL" id="KAK3737656.1"/>
    </source>
</evidence>
<proteinExistence type="predicted"/>
<dbReference type="AlphaFoldDB" id="A0AAE1CUM2"/>
<reference evidence="2" key="1">
    <citation type="journal article" date="2023" name="G3 (Bethesda)">
        <title>A reference genome for the long-term kleptoplast-retaining sea slug Elysia crispata morphotype clarki.</title>
        <authorList>
            <person name="Eastman K.E."/>
            <person name="Pendleton A.L."/>
            <person name="Shaikh M.A."/>
            <person name="Suttiyut T."/>
            <person name="Ogas R."/>
            <person name="Tomko P."/>
            <person name="Gavelis G."/>
            <person name="Widhalm J.R."/>
            <person name="Wisecaver J.H."/>
        </authorList>
    </citation>
    <scope>NUCLEOTIDE SEQUENCE</scope>
    <source>
        <strain evidence="2">ECLA1</strain>
    </source>
</reference>